<accession>A0ABW5X0I5</accession>
<evidence type="ECO:0000256" key="6">
    <source>
        <dbReference type="HAMAP-Rule" id="MF_01877"/>
    </source>
</evidence>
<gene>
    <name evidence="6 9" type="primary">rsmI</name>
    <name evidence="9" type="ORF">ACFSX4_14275</name>
</gene>
<dbReference type="InterPro" id="IPR014777">
    <property type="entry name" value="4pyrrole_Mease_sub1"/>
</dbReference>
<dbReference type="Proteomes" id="UP001597519">
    <property type="component" value="Unassembled WGS sequence"/>
</dbReference>
<dbReference type="HAMAP" id="MF_01877">
    <property type="entry name" value="16SrRNA_methyltr_I"/>
    <property type="match status" value="1"/>
</dbReference>
<dbReference type="Gene3D" id="3.40.1010.10">
    <property type="entry name" value="Cobalt-precorrin-4 Transmethylase, Domain 1"/>
    <property type="match status" value="1"/>
</dbReference>
<comment type="subcellular location">
    <subcellularLocation>
        <location evidence="6">Cytoplasm</location>
    </subcellularLocation>
</comment>
<protein>
    <recommendedName>
        <fullName evidence="6">Ribosomal RNA small subunit methyltransferase I</fullName>
        <ecNumber evidence="6">2.1.1.198</ecNumber>
    </recommendedName>
    <alternativeName>
        <fullName evidence="6">16S rRNA 2'-O-ribose C1402 methyltransferase</fullName>
    </alternativeName>
    <alternativeName>
        <fullName evidence="6">rRNA (cytidine-2'-O-)-methyltransferase RsmI</fullName>
    </alternativeName>
</protein>
<keyword evidence="7" id="KW-1133">Transmembrane helix</keyword>
<evidence type="ECO:0000259" key="8">
    <source>
        <dbReference type="Pfam" id="PF00590"/>
    </source>
</evidence>
<sequence>MNLYITGTPLGNLNDMTYRAVETLKSADVILCEDTRTTRKLTNHFEITTPLRAYHDFNKFETEDRIIEEMHEGKVFALVTDAGMPVVSDPGYELVRRMQKESLGFTVVPGASAFTLALVLSGISSFEFTFFGFLPKSQAKRKEKLKEIMFHSHTSVVYESPHKLKETIKQMSEVSPDREMSISRELTKKFEQNVRGRADELLNMLGDEIPLKGEFVIVIEGYQEDEIVSDIPINEHVGKFIEDGMKPKQAIKMVAEMRGLKKQEVYDAYHK</sequence>
<reference evidence="10" key="1">
    <citation type="journal article" date="2019" name="Int. J. Syst. Evol. Microbiol.">
        <title>The Global Catalogue of Microorganisms (GCM) 10K type strain sequencing project: providing services to taxonomists for standard genome sequencing and annotation.</title>
        <authorList>
            <consortium name="The Broad Institute Genomics Platform"/>
            <consortium name="The Broad Institute Genome Sequencing Center for Infectious Disease"/>
            <person name="Wu L."/>
            <person name="Ma J."/>
        </authorList>
    </citation>
    <scope>NUCLEOTIDE SEQUENCE [LARGE SCALE GENOMIC DNA]</scope>
    <source>
        <strain evidence="10">KCTC 33575</strain>
    </source>
</reference>
<dbReference type="GO" id="GO:0008168">
    <property type="term" value="F:methyltransferase activity"/>
    <property type="evidence" value="ECO:0007669"/>
    <property type="project" value="UniProtKB-KW"/>
</dbReference>
<comment type="similarity">
    <text evidence="6">Belongs to the methyltransferase superfamily. RsmI family.</text>
</comment>
<evidence type="ECO:0000256" key="2">
    <source>
        <dbReference type="ARBA" id="ARBA00022552"/>
    </source>
</evidence>
<evidence type="ECO:0000313" key="10">
    <source>
        <dbReference type="Proteomes" id="UP001597519"/>
    </source>
</evidence>
<dbReference type="InterPro" id="IPR014776">
    <property type="entry name" value="4pyrrole_Mease_sub2"/>
</dbReference>
<dbReference type="PANTHER" id="PTHR46111:SF1">
    <property type="entry name" value="RIBOSOMAL RNA SMALL SUBUNIT METHYLTRANSFERASE I"/>
    <property type="match status" value="1"/>
</dbReference>
<keyword evidence="7" id="KW-0812">Transmembrane</keyword>
<evidence type="ECO:0000256" key="7">
    <source>
        <dbReference type="SAM" id="Phobius"/>
    </source>
</evidence>
<dbReference type="EMBL" id="JBHUOQ010000007">
    <property type="protein sequence ID" value="MFD2831638.1"/>
    <property type="molecule type" value="Genomic_DNA"/>
</dbReference>
<dbReference type="GO" id="GO:0032259">
    <property type="term" value="P:methylation"/>
    <property type="evidence" value="ECO:0007669"/>
    <property type="project" value="UniProtKB-KW"/>
</dbReference>
<dbReference type="CDD" id="cd11648">
    <property type="entry name" value="RsmI"/>
    <property type="match status" value="1"/>
</dbReference>
<keyword evidence="3 6" id="KW-0489">Methyltransferase</keyword>
<feature type="domain" description="Tetrapyrrole methylase" evidence="8">
    <location>
        <begin position="3"/>
        <end position="201"/>
    </location>
</feature>
<evidence type="ECO:0000256" key="3">
    <source>
        <dbReference type="ARBA" id="ARBA00022603"/>
    </source>
</evidence>
<comment type="catalytic activity">
    <reaction evidence="6">
        <text>cytidine(1402) in 16S rRNA + S-adenosyl-L-methionine = 2'-O-methylcytidine(1402) in 16S rRNA + S-adenosyl-L-homocysteine + H(+)</text>
        <dbReference type="Rhea" id="RHEA:42924"/>
        <dbReference type="Rhea" id="RHEA-COMP:10285"/>
        <dbReference type="Rhea" id="RHEA-COMP:10286"/>
        <dbReference type="ChEBI" id="CHEBI:15378"/>
        <dbReference type="ChEBI" id="CHEBI:57856"/>
        <dbReference type="ChEBI" id="CHEBI:59789"/>
        <dbReference type="ChEBI" id="CHEBI:74495"/>
        <dbReference type="ChEBI" id="CHEBI:82748"/>
        <dbReference type="EC" id="2.1.1.198"/>
    </reaction>
</comment>
<dbReference type="NCBIfam" id="TIGR00096">
    <property type="entry name" value="16S rRNA (cytidine(1402)-2'-O)-methyltransferase"/>
    <property type="match status" value="1"/>
</dbReference>
<evidence type="ECO:0000256" key="1">
    <source>
        <dbReference type="ARBA" id="ARBA00022490"/>
    </source>
</evidence>
<dbReference type="SUPFAM" id="SSF53790">
    <property type="entry name" value="Tetrapyrrole methylase"/>
    <property type="match status" value="1"/>
</dbReference>
<dbReference type="Pfam" id="PF00590">
    <property type="entry name" value="TP_methylase"/>
    <property type="match status" value="1"/>
</dbReference>
<keyword evidence="10" id="KW-1185">Reference proteome</keyword>
<dbReference type="RefSeq" id="WP_377775968.1">
    <property type="nucleotide sequence ID" value="NZ_JBHUOQ010000007.1"/>
</dbReference>
<keyword evidence="1 6" id="KW-0963">Cytoplasm</keyword>
<comment type="caution">
    <text evidence="9">The sequence shown here is derived from an EMBL/GenBank/DDBJ whole genome shotgun (WGS) entry which is preliminary data.</text>
</comment>
<dbReference type="InterPro" id="IPR035996">
    <property type="entry name" value="4pyrrol_Methylase_sf"/>
</dbReference>
<dbReference type="Gene3D" id="3.30.950.10">
    <property type="entry name" value="Methyltransferase, Cobalt-precorrin-4 Transmethylase, Domain 2"/>
    <property type="match status" value="1"/>
</dbReference>
<evidence type="ECO:0000256" key="5">
    <source>
        <dbReference type="ARBA" id="ARBA00022691"/>
    </source>
</evidence>
<dbReference type="PIRSF" id="PIRSF005917">
    <property type="entry name" value="MTase_YraL"/>
    <property type="match status" value="1"/>
</dbReference>
<dbReference type="InterPro" id="IPR008189">
    <property type="entry name" value="rRNA_ssu_MeTfrase_I"/>
</dbReference>
<keyword evidence="5 6" id="KW-0949">S-adenosyl-L-methionine</keyword>
<keyword evidence="7" id="KW-0472">Membrane</keyword>
<evidence type="ECO:0000256" key="4">
    <source>
        <dbReference type="ARBA" id="ARBA00022679"/>
    </source>
</evidence>
<name>A0ABW5X0I5_9STAP</name>
<keyword evidence="4 6" id="KW-0808">Transferase</keyword>
<dbReference type="PANTHER" id="PTHR46111">
    <property type="entry name" value="RIBOSOMAL RNA SMALL SUBUNIT METHYLTRANSFERASE I"/>
    <property type="match status" value="1"/>
</dbReference>
<keyword evidence="2 6" id="KW-0698">rRNA processing</keyword>
<dbReference type="InterPro" id="IPR000878">
    <property type="entry name" value="4pyrrol_Mease"/>
</dbReference>
<comment type="function">
    <text evidence="6">Catalyzes the 2'-O-methylation of the ribose of cytidine 1402 (C1402) in 16S rRNA.</text>
</comment>
<feature type="transmembrane region" description="Helical" evidence="7">
    <location>
        <begin position="113"/>
        <end position="134"/>
    </location>
</feature>
<proteinExistence type="inferred from homology"/>
<organism evidence="9 10">
    <name type="scientific">Corticicoccus populi</name>
    <dbReference type="NCBI Taxonomy" id="1812821"/>
    <lineage>
        <taxon>Bacteria</taxon>
        <taxon>Bacillati</taxon>
        <taxon>Bacillota</taxon>
        <taxon>Bacilli</taxon>
        <taxon>Bacillales</taxon>
        <taxon>Staphylococcaceae</taxon>
        <taxon>Corticicoccus</taxon>
    </lineage>
</organism>
<evidence type="ECO:0000313" key="9">
    <source>
        <dbReference type="EMBL" id="MFD2831638.1"/>
    </source>
</evidence>
<dbReference type="EC" id="2.1.1.198" evidence="6"/>